<comment type="cofactor">
    <cofactor evidence="1">
        <name>Mn(2+)</name>
        <dbReference type="ChEBI" id="CHEBI:29035"/>
    </cofactor>
</comment>
<proteinExistence type="predicted"/>
<feature type="domain" description="CBS" evidence="9">
    <location>
        <begin position="74"/>
        <end position="129"/>
    </location>
</feature>
<dbReference type="CDD" id="cd02205">
    <property type="entry name" value="CBS_pair_SF"/>
    <property type="match status" value="1"/>
</dbReference>
<evidence type="ECO:0000256" key="8">
    <source>
        <dbReference type="PROSITE-ProRule" id="PRU00703"/>
    </source>
</evidence>
<dbReference type="Gene3D" id="3.90.1640.10">
    <property type="entry name" value="inorganic pyrophosphatase (n-terminal core)"/>
    <property type="match status" value="1"/>
</dbReference>
<keyword evidence="5" id="KW-0464">Manganese</keyword>
<dbReference type="EMBL" id="FUXA01000004">
    <property type="protein sequence ID" value="SJZ46011.1"/>
    <property type="molecule type" value="Genomic_DNA"/>
</dbReference>
<dbReference type="GO" id="GO:0046872">
    <property type="term" value="F:metal ion binding"/>
    <property type="evidence" value="ECO:0007669"/>
    <property type="project" value="UniProtKB-KW"/>
</dbReference>
<reference evidence="10 11" key="1">
    <citation type="submission" date="2017-02" db="EMBL/GenBank/DDBJ databases">
        <authorList>
            <person name="Peterson S.W."/>
        </authorList>
    </citation>
    <scope>NUCLEOTIDE SEQUENCE [LARGE SCALE GENOMIC DNA]</scope>
    <source>
        <strain evidence="10 11">ATCC 17233</strain>
    </source>
</reference>
<dbReference type="InterPro" id="IPR046342">
    <property type="entry name" value="CBS_dom_sf"/>
</dbReference>
<protein>
    <recommendedName>
        <fullName evidence="2">inorganic diphosphatase</fullName>
        <ecNumber evidence="2">3.6.1.1</ecNumber>
    </recommendedName>
    <alternativeName>
        <fullName evidence="6">Pyrophosphate phospho-hydrolase</fullName>
    </alternativeName>
</protein>
<evidence type="ECO:0000313" key="11">
    <source>
        <dbReference type="Proteomes" id="UP000189857"/>
    </source>
</evidence>
<keyword evidence="8" id="KW-0129">CBS domain</keyword>
<dbReference type="Pfam" id="PF00571">
    <property type="entry name" value="CBS"/>
    <property type="match status" value="2"/>
</dbReference>
<dbReference type="RefSeq" id="WP_159444060.1">
    <property type="nucleotide sequence ID" value="NZ_FMTO01000003.1"/>
</dbReference>
<dbReference type="InterPro" id="IPR001667">
    <property type="entry name" value="DDH_dom"/>
</dbReference>
<evidence type="ECO:0000259" key="9">
    <source>
        <dbReference type="PROSITE" id="PS51371"/>
    </source>
</evidence>
<dbReference type="PANTHER" id="PTHR12112:SF22">
    <property type="entry name" value="MANGANESE-DEPENDENT INORGANIC PYROPHOSPHATASE-RELATED"/>
    <property type="match status" value="1"/>
</dbReference>
<dbReference type="Gene3D" id="3.10.310.20">
    <property type="entry name" value="DHHA2 domain"/>
    <property type="match status" value="1"/>
</dbReference>
<dbReference type="GO" id="GO:0004427">
    <property type="term" value="F:inorganic diphosphate phosphatase activity"/>
    <property type="evidence" value="ECO:0007669"/>
    <property type="project" value="UniProtKB-EC"/>
</dbReference>
<evidence type="ECO:0000256" key="7">
    <source>
        <dbReference type="ARBA" id="ARBA00047820"/>
    </source>
</evidence>
<name>A0A1T4KUB8_9FIRM</name>
<evidence type="ECO:0000256" key="4">
    <source>
        <dbReference type="ARBA" id="ARBA00022801"/>
    </source>
</evidence>
<evidence type="ECO:0000256" key="1">
    <source>
        <dbReference type="ARBA" id="ARBA00001936"/>
    </source>
</evidence>
<dbReference type="SMART" id="SM01131">
    <property type="entry name" value="DHHA2"/>
    <property type="match status" value="1"/>
</dbReference>
<dbReference type="PROSITE" id="PS51371">
    <property type="entry name" value="CBS"/>
    <property type="match status" value="1"/>
</dbReference>
<dbReference type="SUPFAM" id="SSF54631">
    <property type="entry name" value="CBS-domain pair"/>
    <property type="match status" value="1"/>
</dbReference>
<keyword evidence="11" id="KW-1185">Reference proteome</keyword>
<comment type="catalytic activity">
    <reaction evidence="7">
        <text>diphosphate + H2O = 2 phosphate + H(+)</text>
        <dbReference type="Rhea" id="RHEA:24576"/>
        <dbReference type="ChEBI" id="CHEBI:15377"/>
        <dbReference type="ChEBI" id="CHEBI:15378"/>
        <dbReference type="ChEBI" id="CHEBI:33019"/>
        <dbReference type="ChEBI" id="CHEBI:43474"/>
        <dbReference type="EC" id="3.6.1.1"/>
    </reaction>
</comment>
<sequence>MSTVYVTGHRNPDLDSVCSAYGYAGLMNMQDAENTYIPVRCGHLSESARHILEQLEIDIPVYMRDVYPKVKDVMLSDDYKIDAEDSLTAVAAVYEKNNPSAIPVYNKNEFFGLLTVDDITNWTMRELSENSKITAIPKVKEIMSVQKERLSSDELFDEARAILQKSDERGLAVYEDDKYVGFVTRRCFLKFPEYNVILVDHNEPGQSIRGIETANIVGILDHHRLDAIKTKQPIFICAEPLGSTCTIVYQQYIRNNRTPDSVMAKVLLTGILSDTLILKSPTTTGDDVVAAHVLASISKVDVEEYGMSMFSRVGGLKDKDPQVEIAADFKTYSENGVNIGIGQCEVTTLNDLRDYSDRYLEALNDIRNMRGLDWAVLMITDVIHEHSALLCTDHRGNRHLPYSAVGKNIYDMPHVMSRKKQLLPEIIHAVGDQ</sequence>
<evidence type="ECO:0000256" key="5">
    <source>
        <dbReference type="ARBA" id="ARBA00023211"/>
    </source>
</evidence>
<evidence type="ECO:0000256" key="3">
    <source>
        <dbReference type="ARBA" id="ARBA00022723"/>
    </source>
</evidence>
<dbReference type="Gene3D" id="3.10.580.10">
    <property type="entry name" value="CBS-domain"/>
    <property type="match status" value="1"/>
</dbReference>
<dbReference type="AlphaFoldDB" id="A0A1T4KUB8"/>
<dbReference type="SUPFAM" id="SSF64182">
    <property type="entry name" value="DHH phosphoesterases"/>
    <property type="match status" value="1"/>
</dbReference>
<evidence type="ECO:0000256" key="2">
    <source>
        <dbReference type="ARBA" id="ARBA00012146"/>
    </source>
</evidence>
<dbReference type="PANTHER" id="PTHR12112">
    <property type="entry name" value="BNIP - RELATED"/>
    <property type="match status" value="1"/>
</dbReference>
<dbReference type="EC" id="3.6.1.1" evidence="2"/>
<dbReference type="InterPro" id="IPR038763">
    <property type="entry name" value="DHH_sf"/>
</dbReference>
<dbReference type="Pfam" id="PF02833">
    <property type="entry name" value="DHHA2"/>
    <property type="match status" value="1"/>
</dbReference>
<dbReference type="InterPro" id="IPR038222">
    <property type="entry name" value="DHHA2_dom_sf"/>
</dbReference>
<organism evidence="10 11">
    <name type="scientific">Eubacterium ruminantium</name>
    <dbReference type="NCBI Taxonomy" id="42322"/>
    <lineage>
        <taxon>Bacteria</taxon>
        <taxon>Bacillati</taxon>
        <taxon>Bacillota</taxon>
        <taxon>Clostridia</taxon>
        <taxon>Eubacteriales</taxon>
        <taxon>Eubacteriaceae</taxon>
        <taxon>Eubacterium</taxon>
    </lineage>
</organism>
<dbReference type="InterPro" id="IPR000644">
    <property type="entry name" value="CBS_dom"/>
</dbReference>
<dbReference type="Proteomes" id="UP000189857">
    <property type="component" value="Unassembled WGS sequence"/>
</dbReference>
<dbReference type="GO" id="GO:0005737">
    <property type="term" value="C:cytoplasm"/>
    <property type="evidence" value="ECO:0007669"/>
    <property type="project" value="InterPro"/>
</dbReference>
<dbReference type="Pfam" id="PF01368">
    <property type="entry name" value="DHH"/>
    <property type="match status" value="1"/>
</dbReference>
<accession>A0A1T4KUB8</accession>
<keyword evidence="3" id="KW-0479">Metal-binding</keyword>
<evidence type="ECO:0000256" key="6">
    <source>
        <dbReference type="ARBA" id="ARBA00032535"/>
    </source>
</evidence>
<evidence type="ECO:0000313" key="10">
    <source>
        <dbReference type="EMBL" id="SJZ46011.1"/>
    </source>
</evidence>
<dbReference type="InterPro" id="IPR004097">
    <property type="entry name" value="DHHA2"/>
</dbReference>
<keyword evidence="4" id="KW-0378">Hydrolase</keyword>
<gene>
    <name evidence="10" type="ORF">SAMN02745110_00577</name>
</gene>